<dbReference type="GO" id="GO:0034727">
    <property type="term" value="P:piecemeal microautophagy of the nucleus"/>
    <property type="evidence" value="ECO:0007669"/>
    <property type="project" value="TreeGrafter"/>
</dbReference>
<keyword evidence="6" id="KW-0256">Endoplasmic reticulum</keyword>
<dbReference type="OrthoDB" id="18982at2759"/>
<evidence type="ECO:0000256" key="1">
    <source>
        <dbReference type="ARBA" id="ARBA00004406"/>
    </source>
</evidence>
<sequence length="1621" mass="185718">FINQLLEDTPFLLQEGRIGCISVSIPWSKLLNSPSTSAVIEEHIMSSSLHFADDFLRTEIDKEDLETKDTMDMDIAVLSKVIDKMISRIKIDVVDTLVRIIHTSAVPLSPNHDGKEYYIDIRIPRISYFDETPEFNTTTTPQDMMNSSVLLPPVANETIKIITISSPEIWLRSAESSPTTEDDLAQTEFFDSYSGLDMSGSITPKPKPYEALLFTTMDKKNWIRLKLRPLLDGISAMSIKQIDVLVTHIRILFTPQQLAFFMDLLDLISSDLPKSAPATWLEDVEIILERKIKVQMSLIELLLVSQDEPALVDRYPAKDKHHLRFALHQLSIRQQQFTNRSSVMDMRIPNLVLDEWIPRPLDHRTMPSQTQYDQYNPIFQLDSRIKQDYHENDPFPAYYPSQQPIDNTDMVRIRIENRQTKASGRFIDAMSFEQDIHVDLPAFTLHLDPRLLDRMDSYREACMKPKETKPMTSQPTPSIFDDLQTQQNTRKTKVRLKCAFIRVLLSVPDMSAVSTRKEFNDQFHQSQLSVDIKKLVATWCSLVDDHTTGALENEDHTHKPETNKVNIDLNYVNVFMQSRPEDMVKCWFTAKTVHDSKKSFSEGISPSIEITIQDTDTYPTPSARSGYFGAGSEIPANLFDYLEKNESFHGEQKLHIPMEDQSDSAMIFKQRTIETSLFVVNCHFPQADMNLSKDIWDQVQIIQNDLLLWQPRFVLAQENMEASDMKTASSCMSQSHERFVLDQVQQQTLFSIVAVMSHGCWDLNTSPSHTYRLQFSDFRYFAAMQHLGKKENITTLDIEELDLFDVSNQMLPLIHKTIPKKIHPKRNTSMVSLFSRLTLLPEFNRIHKVTSVVACHLCWKATAQLDVIQQLIEFQKVPSDMVFIDPPTQYIKVYAHLLETSIHYAPHPLGAVVVLDGVQVMTNMLAGQPILQIKAFIQHIELYLMDDMQELHRPSDHQQQGMTDARTYWSTLGFVSTLTVQNIELCIKLKLDDYVAAPQVDLAIVSTDISLDTSADAFQTLMNVMTFVQHAKHQPSSSPTHHATCTMHKEDMLTSLDEDAFKISPSQLSPPTLIEAPEMEEFNYVEEFYHNSEASSSSSYYSTTRLPPTKPRRQIHRSRTSEDMVRVLEEDRLQLVEDYFGLEKQVRVPKSMVDLSKAIFSLRVSNLNVVWKLYDGYAWDYVRSDMATKQQTGFGDHLDKRRHKKDAHIEFRLDHVSIDLDVMSDNDPTAMYLNLNIKDVEIIDNIKTSNWKKFLGYMRSDAEQREMDECMVHIELFSLRPVQHDPQQEFRLKVKLLPIRLYVDQDPLDFLEKFFSFDKSNLRSTHAANQSIPQAQEDEEVKDVYFQHVDIHPLVFKVDYKPKHFKLGNVKEGQYLELIKLFHLDGAEVSLTHVKLTGIKGWSSLLDRLGQAWLPHLKQTSQVFHVASGVPPVRSLVNLGTGVADLVLLPIQQYKKDGRLMKGIQRGTSSFARATAIEAIKLGSKMATGTQVILEHADGFFSSPPHSSMGLDQQYHFVYTDEDDLQIIRKEELLGSDHRPSTSHEQKKPYEPSPSEGLYQHMNKTLAAQTIFAAVIRAVPVAVIKPMIGLTSALQSILTGLRSSIDPVMRLQSEDKYKKPK</sequence>
<feature type="non-terminal residue" evidence="13">
    <location>
        <position position="1"/>
    </location>
</feature>
<protein>
    <recommendedName>
        <fullName evidence="4">Autophagy-related protein 2</fullName>
    </recommendedName>
</protein>
<evidence type="ECO:0000256" key="6">
    <source>
        <dbReference type="ARBA" id="ARBA00022824"/>
    </source>
</evidence>
<name>A0A367KT23_RHIST</name>
<comment type="similarity">
    <text evidence="3">Belongs to the ATG2 family.</text>
</comment>
<evidence type="ECO:0000313" key="14">
    <source>
        <dbReference type="Proteomes" id="UP000253551"/>
    </source>
</evidence>
<comment type="catalytic activity">
    <reaction evidence="10">
        <text>a 1,2-diacyl-sn-glycero-3-phospho-L-serine(in) = a 1,2-diacyl-sn-glycero-3-phospho-L-serine(out)</text>
        <dbReference type="Rhea" id="RHEA:38663"/>
        <dbReference type="ChEBI" id="CHEBI:57262"/>
    </reaction>
</comment>
<dbReference type="GO" id="GO:0006869">
    <property type="term" value="P:lipid transport"/>
    <property type="evidence" value="ECO:0007669"/>
    <property type="project" value="UniProtKB-KW"/>
</dbReference>
<evidence type="ECO:0000256" key="7">
    <source>
        <dbReference type="ARBA" id="ARBA00023006"/>
    </source>
</evidence>
<keyword evidence="8" id="KW-0445">Lipid transport</keyword>
<evidence type="ECO:0000256" key="2">
    <source>
        <dbReference type="ARBA" id="ARBA00004623"/>
    </source>
</evidence>
<comment type="caution">
    <text evidence="13">The sequence shown here is derived from an EMBL/GenBank/DDBJ whole genome shotgun (WGS) entry which is preliminary data.</text>
</comment>
<dbReference type="STRING" id="4846.A0A367KT23"/>
<keyword evidence="7" id="KW-0072">Autophagy</keyword>
<dbReference type="PANTHER" id="PTHR13190:SF1">
    <property type="entry name" value="AUTOPHAGY-RELATED 2, ISOFORM A"/>
    <property type="match status" value="1"/>
</dbReference>
<dbReference type="GO" id="GO:0000045">
    <property type="term" value="P:autophagosome assembly"/>
    <property type="evidence" value="ECO:0007669"/>
    <property type="project" value="TreeGrafter"/>
</dbReference>
<dbReference type="GO" id="GO:0005789">
    <property type="term" value="C:endoplasmic reticulum membrane"/>
    <property type="evidence" value="ECO:0007669"/>
    <property type="project" value="UniProtKB-SubCell"/>
</dbReference>
<feature type="region of interest" description="Disordered" evidence="12">
    <location>
        <begin position="1533"/>
        <end position="1558"/>
    </location>
</feature>
<feature type="region of interest" description="Disordered" evidence="12">
    <location>
        <begin position="1096"/>
        <end position="1118"/>
    </location>
</feature>
<keyword evidence="14" id="KW-1185">Reference proteome</keyword>
<dbReference type="GO" id="GO:0061908">
    <property type="term" value="C:phagophore"/>
    <property type="evidence" value="ECO:0007669"/>
    <property type="project" value="TreeGrafter"/>
</dbReference>
<comment type="catalytic activity">
    <reaction evidence="11">
        <text>a 1,2-diacyl-sn-glycero-3-phosphoethanolamine(in) = a 1,2-diacyl-sn-glycero-3-phosphoethanolamine(out)</text>
        <dbReference type="Rhea" id="RHEA:38895"/>
        <dbReference type="ChEBI" id="CHEBI:64612"/>
    </reaction>
</comment>
<organism evidence="13 14">
    <name type="scientific">Rhizopus stolonifer</name>
    <name type="common">Rhizopus nigricans</name>
    <dbReference type="NCBI Taxonomy" id="4846"/>
    <lineage>
        <taxon>Eukaryota</taxon>
        <taxon>Fungi</taxon>
        <taxon>Fungi incertae sedis</taxon>
        <taxon>Mucoromycota</taxon>
        <taxon>Mucoromycotina</taxon>
        <taxon>Mucoromycetes</taxon>
        <taxon>Mucorales</taxon>
        <taxon>Mucorineae</taxon>
        <taxon>Rhizopodaceae</taxon>
        <taxon>Rhizopus</taxon>
    </lineage>
</organism>
<dbReference type="GO" id="GO:0000422">
    <property type="term" value="P:autophagy of mitochondrion"/>
    <property type="evidence" value="ECO:0007669"/>
    <property type="project" value="TreeGrafter"/>
</dbReference>
<comment type="subcellular location">
    <subcellularLocation>
        <location evidence="1">Endoplasmic reticulum membrane</location>
        <topology evidence="1">Peripheral membrane protein</topology>
    </subcellularLocation>
    <subcellularLocation>
        <location evidence="2">Preautophagosomal structure membrane</location>
        <topology evidence="2">Peripheral membrane protein</topology>
    </subcellularLocation>
</comment>
<keyword evidence="5" id="KW-0813">Transport</keyword>
<dbReference type="EMBL" id="PJQM01000510">
    <property type="protein sequence ID" value="RCI05002.1"/>
    <property type="molecule type" value="Genomic_DNA"/>
</dbReference>
<evidence type="ECO:0000256" key="12">
    <source>
        <dbReference type="SAM" id="MobiDB-lite"/>
    </source>
</evidence>
<accession>A0A367KT23</accession>
<dbReference type="Pfam" id="PF13329">
    <property type="entry name" value="ATG2_CAD"/>
    <property type="match status" value="2"/>
</dbReference>
<reference evidence="13 14" key="1">
    <citation type="journal article" date="2018" name="G3 (Bethesda)">
        <title>Phylogenetic and Phylogenomic Definition of Rhizopus Species.</title>
        <authorList>
            <person name="Gryganskyi A.P."/>
            <person name="Golan J."/>
            <person name="Dolatabadi S."/>
            <person name="Mondo S."/>
            <person name="Robb S."/>
            <person name="Idnurm A."/>
            <person name="Muszewska A."/>
            <person name="Steczkiewicz K."/>
            <person name="Masonjones S."/>
            <person name="Liao H.L."/>
            <person name="Gajdeczka M.T."/>
            <person name="Anike F."/>
            <person name="Vuek A."/>
            <person name="Anishchenko I.M."/>
            <person name="Voigt K."/>
            <person name="de Hoog G.S."/>
            <person name="Smith M.E."/>
            <person name="Heitman J."/>
            <person name="Vilgalys R."/>
            <person name="Stajich J.E."/>
        </authorList>
    </citation>
    <scope>NUCLEOTIDE SEQUENCE [LARGE SCALE GENOMIC DNA]</scope>
    <source>
        <strain evidence="13 14">LSU 92-RS-03</strain>
    </source>
</reference>
<evidence type="ECO:0000313" key="13">
    <source>
        <dbReference type="EMBL" id="RCI05002.1"/>
    </source>
</evidence>
<dbReference type="InterPro" id="IPR026849">
    <property type="entry name" value="ATG2"/>
</dbReference>
<dbReference type="Proteomes" id="UP000253551">
    <property type="component" value="Unassembled WGS sequence"/>
</dbReference>
<proteinExistence type="inferred from homology"/>
<feature type="compositionally biased region" description="Basic and acidic residues" evidence="12">
    <location>
        <begin position="1533"/>
        <end position="1550"/>
    </location>
</feature>
<evidence type="ECO:0000256" key="5">
    <source>
        <dbReference type="ARBA" id="ARBA00022448"/>
    </source>
</evidence>
<keyword evidence="9" id="KW-0472">Membrane</keyword>
<dbReference type="PANTHER" id="PTHR13190">
    <property type="entry name" value="AUTOPHAGY-RELATED 2, ISOFORM A"/>
    <property type="match status" value="1"/>
</dbReference>
<dbReference type="GO" id="GO:0061723">
    <property type="term" value="P:glycophagy"/>
    <property type="evidence" value="ECO:0007669"/>
    <property type="project" value="TreeGrafter"/>
</dbReference>
<dbReference type="GO" id="GO:0034045">
    <property type="term" value="C:phagophore assembly site membrane"/>
    <property type="evidence" value="ECO:0007669"/>
    <property type="project" value="UniProtKB-SubCell"/>
</dbReference>
<dbReference type="GO" id="GO:0032266">
    <property type="term" value="F:phosphatidylinositol-3-phosphate binding"/>
    <property type="evidence" value="ECO:0007669"/>
    <property type="project" value="TreeGrafter"/>
</dbReference>
<evidence type="ECO:0000256" key="3">
    <source>
        <dbReference type="ARBA" id="ARBA00009714"/>
    </source>
</evidence>
<dbReference type="GO" id="GO:0043495">
    <property type="term" value="F:protein-membrane adaptor activity"/>
    <property type="evidence" value="ECO:0007669"/>
    <property type="project" value="TreeGrafter"/>
</dbReference>
<gene>
    <name evidence="13" type="primary">ATG2_1</name>
    <name evidence="13" type="ORF">CU098_003656</name>
</gene>
<evidence type="ECO:0000256" key="11">
    <source>
        <dbReference type="ARBA" id="ARBA00024615"/>
    </source>
</evidence>
<evidence type="ECO:0000256" key="8">
    <source>
        <dbReference type="ARBA" id="ARBA00023055"/>
    </source>
</evidence>
<evidence type="ECO:0000256" key="9">
    <source>
        <dbReference type="ARBA" id="ARBA00023136"/>
    </source>
</evidence>
<dbReference type="GO" id="GO:0061709">
    <property type="term" value="P:reticulophagy"/>
    <property type="evidence" value="ECO:0007669"/>
    <property type="project" value="TreeGrafter"/>
</dbReference>
<evidence type="ECO:0000256" key="10">
    <source>
        <dbReference type="ARBA" id="ARBA00024479"/>
    </source>
</evidence>
<evidence type="ECO:0000256" key="4">
    <source>
        <dbReference type="ARBA" id="ARBA00018070"/>
    </source>
</evidence>